<protein>
    <submittedName>
        <fullName evidence="1">Uncharacterized protein</fullName>
    </submittedName>
</protein>
<feature type="non-terminal residue" evidence="1">
    <location>
        <position position="355"/>
    </location>
</feature>
<proteinExistence type="predicted"/>
<sequence>MAEAPSYPLGEYPNLEPFFESLRRDMQLRRFTQRVPYAASITPDANKGEILIVDTLTGDLTVANPVNARDGMRLYFSFTQDGTGGHTVSFGTDFSTSWETIEDAGATSTVDFFYNAVAGVWVQESDFITAPSGGGLPSVITQLITFDRDPNAPFAVTAGSGVVTSLDSDLLDGQHGTYYRDAGNLNAGTLLNARVAESNVTQHEAALTILESQITDGTILARVAASETITGTYAFNPAAGTPFTTTRTDLVTNLNADLLDSQEGTYYLDSDNFTGTEWADLTDAGGTTLHTHALNNITNPTGNKTFQMTTRTLKFLWTNPNGNPMELEASGAYSGSVLHIHQHTGNPGANTYLVT</sequence>
<organism evidence="1">
    <name type="scientific">marine sediment metagenome</name>
    <dbReference type="NCBI Taxonomy" id="412755"/>
    <lineage>
        <taxon>unclassified sequences</taxon>
        <taxon>metagenomes</taxon>
        <taxon>ecological metagenomes</taxon>
    </lineage>
</organism>
<accession>A0A0F9NBF3</accession>
<evidence type="ECO:0000313" key="1">
    <source>
        <dbReference type="EMBL" id="KKM78737.1"/>
    </source>
</evidence>
<comment type="caution">
    <text evidence="1">The sequence shown here is derived from an EMBL/GenBank/DDBJ whole genome shotgun (WGS) entry which is preliminary data.</text>
</comment>
<dbReference type="AlphaFoldDB" id="A0A0F9NBF3"/>
<dbReference type="EMBL" id="LAZR01008442">
    <property type="protein sequence ID" value="KKM78737.1"/>
    <property type="molecule type" value="Genomic_DNA"/>
</dbReference>
<name>A0A0F9NBF3_9ZZZZ</name>
<reference evidence="1" key="1">
    <citation type="journal article" date="2015" name="Nature">
        <title>Complex archaea that bridge the gap between prokaryotes and eukaryotes.</title>
        <authorList>
            <person name="Spang A."/>
            <person name="Saw J.H."/>
            <person name="Jorgensen S.L."/>
            <person name="Zaremba-Niedzwiedzka K."/>
            <person name="Martijn J."/>
            <person name="Lind A.E."/>
            <person name="van Eijk R."/>
            <person name="Schleper C."/>
            <person name="Guy L."/>
            <person name="Ettema T.J."/>
        </authorList>
    </citation>
    <scope>NUCLEOTIDE SEQUENCE</scope>
</reference>
<gene>
    <name evidence="1" type="ORF">LCGC14_1356940</name>
</gene>